<evidence type="ECO:0000256" key="6">
    <source>
        <dbReference type="SAM" id="SignalP"/>
    </source>
</evidence>
<proteinExistence type="inferred from homology"/>
<keyword evidence="9" id="KW-1185">Reference proteome</keyword>
<keyword evidence="4 6" id="KW-0732">Signal</keyword>
<evidence type="ECO:0000256" key="4">
    <source>
        <dbReference type="ARBA" id="ARBA00022729"/>
    </source>
</evidence>
<dbReference type="InterPro" id="IPR030678">
    <property type="entry name" value="Peptide/Ni-bd"/>
</dbReference>
<dbReference type="GO" id="GO:1904680">
    <property type="term" value="F:peptide transmembrane transporter activity"/>
    <property type="evidence" value="ECO:0007669"/>
    <property type="project" value="TreeGrafter"/>
</dbReference>
<accession>A0AAE3AR92</accession>
<dbReference type="Gene3D" id="3.40.190.10">
    <property type="entry name" value="Periplasmic binding protein-like II"/>
    <property type="match status" value="1"/>
</dbReference>
<reference evidence="8 9" key="1">
    <citation type="submission" date="2021-10" db="EMBL/GenBank/DDBJ databases">
        <title>Anaerobic single-cell dispensing facilitates the cultivation of human gut bacteria.</title>
        <authorList>
            <person name="Afrizal A."/>
        </authorList>
    </citation>
    <scope>NUCLEOTIDE SEQUENCE [LARGE SCALE GENOMIC DNA]</scope>
    <source>
        <strain evidence="8 9">CLA-AA-H244</strain>
    </source>
</reference>
<dbReference type="SUPFAM" id="SSF53850">
    <property type="entry name" value="Periplasmic binding protein-like II"/>
    <property type="match status" value="1"/>
</dbReference>
<evidence type="ECO:0000256" key="1">
    <source>
        <dbReference type="ARBA" id="ARBA00004193"/>
    </source>
</evidence>
<feature type="signal peptide" evidence="6">
    <location>
        <begin position="1"/>
        <end position="23"/>
    </location>
</feature>
<organism evidence="8 9">
    <name type="scientific">Gallintestinimicrobium propionicum</name>
    <dbReference type="NCBI Taxonomy" id="2981770"/>
    <lineage>
        <taxon>Bacteria</taxon>
        <taxon>Bacillati</taxon>
        <taxon>Bacillota</taxon>
        <taxon>Clostridia</taxon>
        <taxon>Lachnospirales</taxon>
        <taxon>Lachnospiraceae</taxon>
        <taxon>Gallintestinimicrobium</taxon>
    </lineage>
</organism>
<dbReference type="Pfam" id="PF00496">
    <property type="entry name" value="SBP_bac_5"/>
    <property type="match status" value="1"/>
</dbReference>
<feature type="domain" description="Solute-binding protein family 5" evidence="7">
    <location>
        <begin position="98"/>
        <end position="489"/>
    </location>
</feature>
<dbReference type="GO" id="GO:0015833">
    <property type="term" value="P:peptide transport"/>
    <property type="evidence" value="ECO:0007669"/>
    <property type="project" value="TreeGrafter"/>
</dbReference>
<dbReference type="Gene3D" id="3.90.76.10">
    <property type="entry name" value="Dipeptide-binding Protein, Domain 1"/>
    <property type="match status" value="1"/>
</dbReference>
<feature type="chain" id="PRO_5042050408" evidence="6">
    <location>
        <begin position="24"/>
        <end position="571"/>
    </location>
</feature>
<keyword evidence="3" id="KW-0813">Transport</keyword>
<protein>
    <submittedName>
        <fullName evidence="8">ABC transporter substrate-binding protein</fullName>
    </submittedName>
</protein>
<dbReference type="Proteomes" id="UP001199355">
    <property type="component" value="Unassembled WGS sequence"/>
</dbReference>
<evidence type="ECO:0000256" key="3">
    <source>
        <dbReference type="ARBA" id="ARBA00022448"/>
    </source>
</evidence>
<evidence type="ECO:0000256" key="2">
    <source>
        <dbReference type="ARBA" id="ARBA00005695"/>
    </source>
</evidence>
<gene>
    <name evidence="8" type="ORF">LKD45_01400</name>
</gene>
<dbReference type="PANTHER" id="PTHR30290">
    <property type="entry name" value="PERIPLASMIC BINDING COMPONENT OF ABC TRANSPORTER"/>
    <property type="match status" value="1"/>
</dbReference>
<name>A0AAE3AR92_9FIRM</name>
<dbReference type="InterPro" id="IPR023765">
    <property type="entry name" value="SBP_5_CS"/>
</dbReference>
<dbReference type="PIRSF" id="PIRSF002741">
    <property type="entry name" value="MppA"/>
    <property type="match status" value="1"/>
</dbReference>
<feature type="region of interest" description="Disordered" evidence="5">
    <location>
        <begin position="28"/>
        <end position="49"/>
    </location>
</feature>
<dbReference type="Gene3D" id="3.10.105.10">
    <property type="entry name" value="Dipeptide-binding Protein, Domain 3"/>
    <property type="match status" value="1"/>
</dbReference>
<dbReference type="GO" id="GO:0043190">
    <property type="term" value="C:ATP-binding cassette (ABC) transporter complex"/>
    <property type="evidence" value="ECO:0007669"/>
    <property type="project" value="InterPro"/>
</dbReference>
<dbReference type="AlphaFoldDB" id="A0AAE3AR92"/>
<dbReference type="GO" id="GO:0042597">
    <property type="term" value="C:periplasmic space"/>
    <property type="evidence" value="ECO:0007669"/>
    <property type="project" value="UniProtKB-ARBA"/>
</dbReference>
<evidence type="ECO:0000313" key="8">
    <source>
        <dbReference type="EMBL" id="MCC2166364.1"/>
    </source>
</evidence>
<dbReference type="FunFam" id="3.90.76.10:FF:000004">
    <property type="entry name" value="Peptide ABC transporter substrate-binding protein"/>
    <property type="match status" value="1"/>
</dbReference>
<comment type="subcellular location">
    <subcellularLocation>
        <location evidence="1">Cell membrane</location>
        <topology evidence="1">Lipid-anchor</topology>
    </subcellularLocation>
</comment>
<dbReference type="PANTHER" id="PTHR30290:SF9">
    <property type="entry name" value="OLIGOPEPTIDE-BINDING PROTEIN APPA"/>
    <property type="match status" value="1"/>
</dbReference>
<dbReference type="EMBL" id="JAJEQF010000002">
    <property type="protein sequence ID" value="MCC2166364.1"/>
    <property type="molecule type" value="Genomic_DNA"/>
</dbReference>
<sequence length="571" mass="62496">MKKMSKPLALLLAGMMVFGTACGSSNGTGSSGADSAGAAEATESTAADGTVATDTSVVIGQSSEVANLNPMIQPRTPDSNVQSMIFSYLVVPDEELNYEGDLADSWDISDDGTVYTFHLKEGVKWHDGEDFTADDVVFTLTSLADPNYNGGADGRVMSIVGAADYQAGNADSVSGIKKVDDYTVEITLESANAAFLSNMYTCILPKHILEGEDPGEWGNDDFNRAPIGTGKYKFVEWKSGQYITLERNDDYYGTKPSIQNVTVQFGDDTTLTAALLNGEIDVLYNLPSAEVENVEAMDGVSDYKYEQLTVTYIGLNQLTESLSDLRVRQALAYGIDKQAIINTVYGDGNAYVCDDVFPSNHWSHSDNVTVYDYDPAKSKELLEEAGYTMNDATGYYEKDGKTLHLTYDMSTSTDGKAVAALIQQQWKAIGVEMEVIEQDFATLAYTKLLPGEATEETTGDSFQCYTLGFGVEADPNEYNEYFSTSTGAGSWNFIHYSNPEVDQLFKDQLLLTDPDERAECFHKIADLISKDLPWIPLYNKAGIAGVSDKVQNFVCDFRGITFQIEKWNIAE</sequence>
<comment type="caution">
    <text evidence="8">The sequence shown here is derived from an EMBL/GenBank/DDBJ whole genome shotgun (WGS) entry which is preliminary data.</text>
</comment>
<dbReference type="PROSITE" id="PS01040">
    <property type="entry name" value="SBP_BACTERIAL_5"/>
    <property type="match status" value="1"/>
</dbReference>
<dbReference type="RefSeq" id="WP_308727531.1">
    <property type="nucleotide sequence ID" value="NZ_JAJEQF010000002.1"/>
</dbReference>
<evidence type="ECO:0000313" key="9">
    <source>
        <dbReference type="Proteomes" id="UP001199355"/>
    </source>
</evidence>
<comment type="similarity">
    <text evidence="2">Belongs to the bacterial solute-binding protein 5 family.</text>
</comment>
<evidence type="ECO:0000256" key="5">
    <source>
        <dbReference type="SAM" id="MobiDB-lite"/>
    </source>
</evidence>
<dbReference type="PROSITE" id="PS51257">
    <property type="entry name" value="PROKAR_LIPOPROTEIN"/>
    <property type="match status" value="1"/>
</dbReference>
<evidence type="ECO:0000259" key="7">
    <source>
        <dbReference type="Pfam" id="PF00496"/>
    </source>
</evidence>
<dbReference type="InterPro" id="IPR000914">
    <property type="entry name" value="SBP_5_dom"/>
</dbReference>
<dbReference type="InterPro" id="IPR039424">
    <property type="entry name" value="SBP_5"/>
</dbReference>